<dbReference type="PANTHER" id="PTHR45740:SF2">
    <property type="entry name" value="POLY [ADP-RIBOSE] POLYMERASE"/>
    <property type="match status" value="1"/>
</dbReference>
<accession>A0A1B6LIA1</accession>
<gene>
    <name evidence="2" type="ORF">g.13538</name>
</gene>
<dbReference type="PANTHER" id="PTHR45740">
    <property type="entry name" value="POLY [ADP-RIBOSE] POLYMERASE"/>
    <property type="match status" value="1"/>
</dbReference>
<dbReference type="InterPro" id="IPR051712">
    <property type="entry name" value="ARTD-AVP"/>
</dbReference>
<feature type="non-terminal residue" evidence="2">
    <location>
        <position position="265"/>
    </location>
</feature>
<evidence type="ECO:0000259" key="1">
    <source>
        <dbReference type="PROSITE" id="PS51059"/>
    </source>
</evidence>
<dbReference type="Gene3D" id="3.90.228.10">
    <property type="match status" value="1"/>
</dbReference>
<evidence type="ECO:0000313" key="2">
    <source>
        <dbReference type="EMBL" id="JAT23334.1"/>
    </source>
</evidence>
<dbReference type="GO" id="GO:1990404">
    <property type="term" value="F:NAD+-protein mono-ADP-ribosyltransferase activity"/>
    <property type="evidence" value="ECO:0007669"/>
    <property type="project" value="TreeGrafter"/>
</dbReference>
<feature type="domain" description="PARP catalytic" evidence="1">
    <location>
        <begin position="18"/>
        <end position="214"/>
    </location>
</feature>
<protein>
    <recommendedName>
        <fullName evidence="1">PARP catalytic domain-containing protein</fullName>
    </recommendedName>
</protein>
<reference evidence="2" key="1">
    <citation type="submission" date="2015-11" db="EMBL/GenBank/DDBJ databases">
        <title>De novo transcriptome assembly of four potential Pierce s Disease insect vectors from Arizona vineyards.</title>
        <authorList>
            <person name="Tassone E.E."/>
        </authorList>
    </citation>
    <scope>NUCLEOTIDE SEQUENCE</scope>
</reference>
<dbReference type="GO" id="GO:0005634">
    <property type="term" value="C:nucleus"/>
    <property type="evidence" value="ECO:0007669"/>
    <property type="project" value="TreeGrafter"/>
</dbReference>
<dbReference type="InterPro" id="IPR012317">
    <property type="entry name" value="Poly(ADP-ribose)pol_cat_dom"/>
</dbReference>
<dbReference type="EMBL" id="GEBQ01016643">
    <property type="protein sequence ID" value="JAT23334.1"/>
    <property type="molecule type" value="Transcribed_RNA"/>
</dbReference>
<organism evidence="2">
    <name type="scientific">Graphocephala atropunctata</name>
    <dbReference type="NCBI Taxonomy" id="36148"/>
    <lineage>
        <taxon>Eukaryota</taxon>
        <taxon>Metazoa</taxon>
        <taxon>Ecdysozoa</taxon>
        <taxon>Arthropoda</taxon>
        <taxon>Hexapoda</taxon>
        <taxon>Insecta</taxon>
        <taxon>Pterygota</taxon>
        <taxon>Neoptera</taxon>
        <taxon>Paraneoptera</taxon>
        <taxon>Hemiptera</taxon>
        <taxon>Auchenorrhyncha</taxon>
        <taxon>Membracoidea</taxon>
        <taxon>Cicadellidae</taxon>
        <taxon>Cicadellinae</taxon>
        <taxon>Cicadellini</taxon>
        <taxon>Graphocephala</taxon>
    </lineage>
</organism>
<dbReference type="SUPFAM" id="SSF56399">
    <property type="entry name" value="ADP-ribosylation"/>
    <property type="match status" value="1"/>
</dbReference>
<sequence length="265" mass="30293">MAYSVGACSSIWSFNKSENFLEEKLTPGPLAEGLVETSASEKAQVKSLIQKTLPTIKIKGIKKVQNSFLEAMYLLKKDEYISRNTTVEEKLLLHVTGVANVKPITENNFDWRRISRGKFGLGTSFSGDAKYANSFANKNIGINRAIIVTKVLVSNKIGGCPGLKVPMNKYDTTFGSRKKVYVKFCDNEFLPSYVAYYSDVGLPKTSHKRSNDGSYQDWNNYYDYTMADYYHYPHCCAELERFHNHHYYCHGNYYPHCCAELERFH</sequence>
<name>A0A1B6LIA1_9HEMI</name>
<dbReference type="PROSITE" id="PS51059">
    <property type="entry name" value="PARP_CATALYTIC"/>
    <property type="match status" value="1"/>
</dbReference>
<dbReference type="GO" id="GO:0003950">
    <property type="term" value="F:NAD+ poly-ADP-ribosyltransferase activity"/>
    <property type="evidence" value="ECO:0007669"/>
    <property type="project" value="InterPro"/>
</dbReference>
<proteinExistence type="predicted"/>
<dbReference type="AlphaFoldDB" id="A0A1B6LIA1"/>